<evidence type="ECO:0000259" key="4">
    <source>
        <dbReference type="Pfam" id="PF08126"/>
    </source>
</evidence>
<dbReference type="InterPro" id="IPR029030">
    <property type="entry name" value="Caspase-like_dom_sf"/>
</dbReference>
<evidence type="ECO:0000256" key="1">
    <source>
        <dbReference type="ARBA" id="ARBA00022729"/>
    </source>
</evidence>
<feature type="domain" description="Gingipain propeptide" evidence="4">
    <location>
        <begin position="72"/>
        <end position="224"/>
    </location>
</feature>
<dbReference type="InterPro" id="IPR038490">
    <property type="entry name" value="Gingipain_propep_sf"/>
</dbReference>
<dbReference type="InterPro" id="IPR029031">
    <property type="entry name" value="Gingipain_N_sf"/>
</dbReference>
<dbReference type="Gene3D" id="3.40.50.1460">
    <property type="match status" value="1"/>
</dbReference>
<proteinExistence type="predicted"/>
<dbReference type="EMBL" id="UINC01011677">
    <property type="protein sequence ID" value="SVA51382.1"/>
    <property type="molecule type" value="Genomic_DNA"/>
</dbReference>
<organism evidence="5">
    <name type="scientific">marine metagenome</name>
    <dbReference type="NCBI Taxonomy" id="408172"/>
    <lineage>
        <taxon>unclassified sequences</taxon>
        <taxon>metagenomes</taxon>
        <taxon>ecological metagenomes</taxon>
    </lineage>
</organism>
<evidence type="ECO:0000313" key="5">
    <source>
        <dbReference type="EMBL" id="SVA51382.1"/>
    </source>
</evidence>
<dbReference type="GO" id="GO:0004197">
    <property type="term" value="F:cysteine-type endopeptidase activity"/>
    <property type="evidence" value="ECO:0007669"/>
    <property type="project" value="InterPro"/>
</dbReference>
<feature type="transmembrane region" description="Helical" evidence="2">
    <location>
        <begin position="21"/>
        <end position="40"/>
    </location>
</feature>
<keyword evidence="2" id="KW-0812">Transmembrane</keyword>
<dbReference type="AlphaFoldDB" id="A0A381WG03"/>
<evidence type="ECO:0000259" key="3">
    <source>
        <dbReference type="Pfam" id="PF01364"/>
    </source>
</evidence>
<reference evidence="5" key="1">
    <citation type="submission" date="2018-05" db="EMBL/GenBank/DDBJ databases">
        <authorList>
            <person name="Lanie J.A."/>
            <person name="Ng W.-L."/>
            <person name="Kazmierczak K.M."/>
            <person name="Andrzejewski T.M."/>
            <person name="Davidsen T.M."/>
            <person name="Wayne K.J."/>
            <person name="Tettelin H."/>
            <person name="Glass J.I."/>
            <person name="Rusch D."/>
            <person name="Podicherti R."/>
            <person name="Tsui H.-C.T."/>
            <person name="Winkler M.E."/>
        </authorList>
    </citation>
    <scope>NUCLEOTIDE SEQUENCE</scope>
</reference>
<keyword evidence="1" id="KW-0732">Signal</keyword>
<evidence type="ECO:0000256" key="2">
    <source>
        <dbReference type="SAM" id="Phobius"/>
    </source>
</evidence>
<feature type="domain" description="Gingipain" evidence="3">
    <location>
        <begin position="242"/>
        <end position="570"/>
    </location>
</feature>
<dbReference type="Pfam" id="PF08126">
    <property type="entry name" value="Propeptide_C25"/>
    <property type="match status" value="1"/>
</dbReference>
<keyword evidence="2" id="KW-1133">Transmembrane helix</keyword>
<dbReference type="Gene3D" id="2.60.40.3800">
    <property type="match status" value="1"/>
</dbReference>
<gene>
    <name evidence="5" type="ORF">METZ01_LOCUS104236</name>
</gene>
<dbReference type="Gene3D" id="3.40.50.10390">
    <property type="entry name" value="Gingipain r, domain 1"/>
    <property type="match status" value="1"/>
</dbReference>
<dbReference type="InterPro" id="IPR012600">
    <property type="entry name" value="Propeptide_C25"/>
</dbReference>
<feature type="non-terminal residue" evidence="5">
    <location>
        <position position="570"/>
    </location>
</feature>
<protein>
    <recommendedName>
        <fullName evidence="6">Gingipain domain-containing protein</fullName>
    </recommendedName>
</protein>
<dbReference type="Pfam" id="PF01364">
    <property type="entry name" value="Peptidase_C25"/>
    <property type="match status" value="1"/>
</dbReference>
<keyword evidence="2" id="KW-0472">Membrane</keyword>
<dbReference type="GO" id="GO:0006508">
    <property type="term" value="P:proteolysis"/>
    <property type="evidence" value="ECO:0007669"/>
    <property type="project" value="InterPro"/>
</dbReference>
<dbReference type="InterPro" id="IPR001769">
    <property type="entry name" value="Gingipain"/>
</dbReference>
<dbReference type="SUPFAM" id="SSF52129">
    <property type="entry name" value="Caspase-like"/>
    <property type="match status" value="1"/>
</dbReference>
<evidence type="ECO:0008006" key="6">
    <source>
        <dbReference type="Google" id="ProtNLM"/>
    </source>
</evidence>
<sequence>MQIKADQDTGRKIMMHRMWMYIHFIILFSFVFPNGNQFAFTGSNETHSTISLQSSTEIRQVIDGYSRIAKEGEGHTTDLGLPELPTYTTFYQLDPQKTYRYELEIVDSYIIDDINIIPHQGVSSKWEVNKISEINSEFYLSDESYPAQNLVISDRLSGRGIEMISIQVTPYTYHPSSKKLEVLSQVNIHIIEDGNNPDGHLAQPVKSRIFEQLYKSLIINFESSTRDEDYQQPAILYICGGNSETNSDFKNLLDWRRQRGYVVYTASISETGSSSSSIKSYIQNAYHTFSPPPEYVALLGDVDGSYSVATYYDGHGHNSYGNECEGDHPYSQLDGTDLIPEVLIGRMSIRTSSELSVVSSKIINYEKATYLGYLDDYFERAAMAGDPSTSGISCTITKEYVAELLDAHGFDDVRLKTSGSSWSSWMENQLEEGVLFFNYRGYLGMSGFSTGNVDNANNGYKLPFATVLTCGTGSFAEDQTTMSEKFFRAGSTSNPKGAVAAIGTATWNTHTLFNNIMDMGIYDGLFADDVETAGAALASGKLVLLNTYPTNPDDWVSAFTQWNNLMGDPA</sequence>
<name>A0A381WG03_9ZZZZ</name>
<accession>A0A381WG03</accession>